<name>A0A6I4TH73_9SPHN</name>
<dbReference type="Proteomes" id="UP000432727">
    <property type="component" value="Unassembled WGS sequence"/>
</dbReference>
<keyword evidence="2" id="KW-1185">Reference proteome</keyword>
<dbReference type="PROSITE" id="PS51257">
    <property type="entry name" value="PROKAR_LIPOPROTEIN"/>
    <property type="match status" value="1"/>
</dbReference>
<proteinExistence type="predicted"/>
<dbReference type="EMBL" id="WTYI01000001">
    <property type="protein sequence ID" value="MXO95235.1"/>
    <property type="molecule type" value="Genomic_DNA"/>
</dbReference>
<dbReference type="OrthoDB" id="7431902at2"/>
<comment type="caution">
    <text evidence="1">The sequence shown here is derived from an EMBL/GenBank/DDBJ whole genome shotgun (WGS) entry which is preliminary data.</text>
</comment>
<dbReference type="RefSeq" id="WP_160594550.1">
    <property type="nucleotide sequence ID" value="NZ_WTYI01000001.1"/>
</dbReference>
<dbReference type="AlphaFoldDB" id="A0A6I4TH73"/>
<protein>
    <submittedName>
        <fullName evidence="1">Uncharacterized protein</fullName>
    </submittedName>
</protein>
<accession>A0A6I4TH73</accession>
<gene>
    <name evidence="1" type="ORF">GRI34_02230</name>
</gene>
<sequence>MGDLMKNAAIAAILAVSVAGCSPEAAETAQPATNLLELEVQGMAFTGPDTIKSGWTTIRVVNNSGMTHHALVYRLPDGITAHMVDEQVVVPIQQSLTAAIEGDMEKAAAIASTMPAWVGDLTWLGGPGMMSDGITGEATMYLEPGNYLVECYVKTNGVQHNYNPVPGELGMVFPLTVLEEEGGMAEPEANVTLTLTNRGYEISDGAFKPGDNSVRVRFAEQQLYNNFVGHDAHVFRIEQDTDVGAATRWPDFFPVDGQQTPAPARFVGGIHDMPQGAIGYFKLALEPGDYGITAEIPDAEEKGFFKRITIAAD</sequence>
<evidence type="ECO:0000313" key="2">
    <source>
        <dbReference type="Proteomes" id="UP000432727"/>
    </source>
</evidence>
<reference evidence="1 2" key="1">
    <citation type="submission" date="2019-12" db="EMBL/GenBank/DDBJ databases">
        <title>Genomic-based taxomic classification of the family Erythrobacteraceae.</title>
        <authorList>
            <person name="Xu L."/>
        </authorList>
    </citation>
    <scope>NUCLEOTIDE SEQUENCE [LARGE SCALE GENOMIC DNA]</scope>
    <source>
        <strain evidence="1 2">JCM 12189</strain>
    </source>
</reference>
<evidence type="ECO:0000313" key="1">
    <source>
        <dbReference type="EMBL" id="MXO95235.1"/>
    </source>
</evidence>
<organism evidence="1 2">
    <name type="scientific">Qipengyuania aquimaris</name>
    <dbReference type="NCBI Taxonomy" id="255984"/>
    <lineage>
        <taxon>Bacteria</taxon>
        <taxon>Pseudomonadati</taxon>
        <taxon>Pseudomonadota</taxon>
        <taxon>Alphaproteobacteria</taxon>
        <taxon>Sphingomonadales</taxon>
        <taxon>Erythrobacteraceae</taxon>
        <taxon>Qipengyuania</taxon>
    </lineage>
</organism>